<dbReference type="PANTHER" id="PTHR35893">
    <property type="entry name" value="INNER MEMBRANE PROTEIN-RELATED"/>
    <property type="match status" value="1"/>
</dbReference>
<gene>
    <name evidence="4" type="ORF">SAMN04487971_103151</name>
</gene>
<organism evidence="4 5">
    <name type="scientific">Paracoccus chinensis</name>
    <dbReference type="NCBI Taxonomy" id="525640"/>
    <lineage>
        <taxon>Bacteria</taxon>
        <taxon>Pseudomonadati</taxon>
        <taxon>Pseudomonadota</taxon>
        <taxon>Alphaproteobacteria</taxon>
        <taxon>Rhodobacterales</taxon>
        <taxon>Paracoccaceae</taxon>
        <taxon>Paracoccus</taxon>
    </lineage>
</organism>
<evidence type="ECO:0000256" key="2">
    <source>
        <dbReference type="SAM" id="Phobius"/>
    </source>
</evidence>
<sequence length="139" mass="15084">MANNYTASDAQNDLNDAAKDVKDAAQDTSKDVKSGINKLADNAKDAWNEATGNTTTDKVKQSAADLAAAARERGEEFVGRARSEADRLYREGERRAHEVAEYAGDYYDEMSEMVRRKPAQALGIAAGVGFLVGLILARR</sequence>
<reference evidence="5" key="1">
    <citation type="submission" date="2016-10" db="EMBL/GenBank/DDBJ databases">
        <authorList>
            <person name="Varghese N."/>
            <person name="Submissions S."/>
        </authorList>
    </citation>
    <scope>NUCLEOTIDE SEQUENCE [LARGE SCALE GENOMIC DNA]</scope>
    <source>
        <strain evidence="5">CGMCC 1.7655</strain>
    </source>
</reference>
<keyword evidence="2" id="KW-0472">Membrane</keyword>
<feature type="compositionally biased region" description="Basic and acidic residues" evidence="1">
    <location>
        <begin position="16"/>
        <end position="33"/>
    </location>
</feature>
<dbReference type="InterPro" id="IPR010279">
    <property type="entry name" value="YqjD/ElaB"/>
</dbReference>
<feature type="compositionally biased region" description="Polar residues" evidence="1">
    <location>
        <begin position="1"/>
        <end position="14"/>
    </location>
</feature>
<dbReference type="InterPro" id="IPR043605">
    <property type="entry name" value="DUF883_C"/>
</dbReference>
<keyword evidence="2" id="KW-1133">Transmembrane helix</keyword>
<dbReference type="RefSeq" id="WP_090753394.1">
    <property type="nucleotide sequence ID" value="NZ_FNGE01000003.1"/>
</dbReference>
<dbReference type="STRING" id="525640.SAMN04487971_103151"/>
<dbReference type="AlphaFoldDB" id="A0A1G9EWC8"/>
<evidence type="ECO:0000313" key="4">
    <source>
        <dbReference type="EMBL" id="SDK80348.1"/>
    </source>
</evidence>
<dbReference type="Proteomes" id="UP000199555">
    <property type="component" value="Unassembled WGS sequence"/>
</dbReference>
<accession>A0A1G9EWC8</accession>
<name>A0A1G9EWC8_9RHOB</name>
<keyword evidence="5" id="KW-1185">Reference proteome</keyword>
<evidence type="ECO:0000259" key="3">
    <source>
        <dbReference type="Pfam" id="PF19029"/>
    </source>
</evidence>
<dbReference type="GO" id="GO:0043022">
    <property type="term" value="F:ribosome binding"/>
    <property type="evidence" value="ECO:0007669"/>
    <property type="project" value="InterPro"/>
</dbReference>
<feature type="region of interest" description="Disordered" evidence="1">
    <location>
        <begin position="1"/>
        <end position="33"/>
    </location>
</feature>
<dbReference type="Gene3D" id="1.20.120.20">
    <property type="entry name" value="Apolipoprotein"/>
    <property type="match status" value="1"/>
</dbReference>
<keyword evidence="2" id="KW-0812">Transmembrane</keyword>
<feature type="transmembrane region" description="Helical" evidence="2">
    <location>
        <begin position="119"/>
        <end position="137"/>
    </location>
</feature>
<feature type="domain" description="DUF883" evidence="3">
    <location>
        <begin position="113"/>
        <end position="139"/>
    </location>
</feature>
<proteinExistence type="predicted"/>
<dbReference type="OrthoDB" id="8373403at2"/>
<feature type="region of interest" description="Disordered" evidence="1">
    <location>
        <begin position="47"/>
        <end position="66"/>
    </location>
</feature>
<evidence type="ECO:0000256" key="1">
    <source>
        <dbReference type="SAM" id="MobiDB-lite"/>
    </source>
</evidence>
<dbReference type="Pfam" id="PF19029">
    <property type="entry name" value="DUF883_C"/>
    <property type="match status" value="1"/>
</dbReference>
<evidence type="ECO:0000313" key="5">
    <source>
        <dbReference type="Proteomes" id="UP000199555"/>
    </source>
</evidence>
<dbReference type="PANTHER" id="PTHR35893:SF3">
    <property type="entry name" value="INNER MEMBRANE PROTEIN"/>
    <property type="match status" value="1"/>
</dbReference>
<protein>
    <submittedName>
        <fullName evidence="4">Membrane-anchored ribosome-binding protein, inhibits growth in stationary phase, ElaB/YqjD/DUF883 family</fullName>
    </submittedName>
</protein>
<dbReference type="EMBL" id="FNGE01000003">
    <property type="protein sequence ID" value="SDK80348.1"/>
    <property type="molecule type" value="Genomic_DNA"/>
</dbReference>